<dbReference type="Proteomes" id="UP000597507">
    <property type="component" value="Unassembled WGS sequence"/>
</dbReference>
<dbReference type="Pfam" id="PF13354">
    <property type="entry name" value="Beta-lactamase2"/>
    <property type="match status" value="1"/>
</dbReference>
<evidence type="ECO:0000313" key="4">
    <source>
        <dbReference type="Proteomes" id="UP000597507"/>
    </source>
</evidence>
<proteinExistence type="predicted"/>
<dbReference type="InterPro" id="IPR012338">
    <property type="entry name" value="Beta-lactam/transpept-like"/>
</dbReference>
<protein>
    <submittedName>
        <fullName evidence="3">Serine hydrolase</fullName>
    </submittedName>
</protein>
<comment type="catalytic activity">
    <reaction evidence="1">
        <text>a beta-lactam + H2O = a substituted beta-amino acid</text>
        <dbReference type="Rhea" id="RHEA:20401"/>
        <dbReference type="ChEBI" id="CHEBI:15377"/>
        <dbReference type="ChEBI" id="CHEBI:35627"/>
        <dbReference type="ChEBI" id="CHEBI:140347"/>
        <dbReference type="EC" id="3.5.2.6"/>
    </reaction>
</comment>
<evidence type="ECO:0000313" key="3">
    <source>
        <dbReference type="EMBL" id="GGG36640.1"/>
    </source>
</evidence>
<comment type="caution">
    <text evidence="3">The sequence shown here is derived from an EMBL/GenBank/DDBJ whole genome shotgun (WGS) entry which is preliminary data.</text>
</comment>
<dbReference type="PANTHER" id="PTHR35333">
    <property type="entry name" value="BETA-LACTAMASE"/>
    <property type="match status" value="1"/>
</dbReference>
<keyword evidence="4" id="KW-1185">Reference proteome</keyword>
<dbReference type="InterPro" id="IPR000871">
    <property type="entry name" value="Beta-lactam_class-A"/>
</dbReference>
<dbReference type="RefSeq" id="WP_188900805.1">
    <property type="nucleotide sequence ID" value="NZ_BMKS01000007.1"/>
</dbReference>
<gene>
    <name evidence="3" type="ORF">GCM10010964_25650</name>
</gene>
<accession>A0A8J2ZC20</accession>
<sequence>MDELVTCLHAICDAQPFRTSWYLRDLTTGREADRDGDVPVPSASVRKTSIMMAALRAVHEGRLRLDEPCTIEARLQKDVMSGTYRYMTPGCVIPLRDAIVNMIITSDNVCTQIVLERLDADGLNAWCRALGMAHTHHGPRIPPLTLAYDHPIEQNAYTAPRDQGLLLDLVLRGAQGDAAAADRLGCSADLCRLGLDILTWQQHRTMIPALLPYATKVANKTGRGRRGRMDAGIVFRDERPLYILAAFTDFVPETMPDGLPGYAAAFATIARLSRACWEAIGT</sequence>
<dbReference type="GO" id="GO:0030655">
    <property type="term" value="P:beta-lactam antibiotic catabolic process"/>
    <property type="evidence" value="ECO:0007669"/>
    <property type="project" value="InterPro"/>
</dbReference>
<organism evidence="3 4">
    <name type="scientific">Caldovatus sediminis</name>
    <dbReference type="NCBI Taxonomy" id="2041189"/>
    <lineage>
        <taxon>Bacteria</taxon>
        <taxon>Pseudomonadati</taxon>
        <taxon>Pseudomonadota</taxon>
        <taxon>Alphaproteobacteria</taxon>
        <taxon>Acetobacterales</taxon>
        <taxon>Roseomonadaceae</taxon>
        <taxon>Caldovatus</taxon>
    </lineage>
</organism>
<dbReference type="Gene3D" id="3.40.710.10">
    <property type="entry name" value="DD-peptidase/beta-lactamase superfamily"/>
    <property type="match status" value="1"/>
</dbReference>
<keyword evidence="3" id="KW-0378">Hydrolase</keyword>
<dbReference type="GO" id="GO:0046677">
    <property type="term" value="P:response to antibiotic"/>
    <property type="evidence" value="ECO:0007669"/>
    <property type="project" value="InterPro"/>
</dbReference>
<name>A0A8J2ZC20_9PROT</name>
<dbReference type="EMBL" id="BMKS01000007">
    <property type="protein sequence ID" value="GGG36640.1"/>
    <property type="molecule type" value="Genomic_DNA"/>
</dbReference>
<dbReference type="GO" id="GO:0008800">
    <property type="term" value="F:beta-lactamase activity"/>
    <property type="evidence" value="ECO:0007669"/>
    <property type="project" value="UniProtKB-EC"/>
</dbReference>
<evidence type="ECO:0000256" key="1">
    <source>
        <dbReference type="ARBA" id="ARBA00001526"/>
    </source>
</evidence>
<dbReference type="AlphaFoldDB" id="A0A8J2ZC20"/>
<reference evidence="3 4" key="1">
    <citation type="journal article" date="2014" name="Int. J. Syst. Evol. Microbiol.">
        <title>Complete genome sequence of Corynebacterium casei LMG S-19264T (=DSM 44701T), isolated from a smear-ripened cheese.</title>
        <authorList>
            <consortium name="US DOE Joint Genome Institute (JGI-PGF)"/>
            <person name="Walter F."/>
            <person name="Albersmeier A."/>
            <person name="Kalinowski J."/>
            <person name="Ruckert C."/>
        </authorList>
    </citation>
    <scope>NUCLEOTIDE SEQUENCE [LARGE SCALE GENOMIC DNA]</scope>
    <source>
        <strain evidence="3 4">CGMCC 1.16330</strain>
    </source>
</reference>
<evidence type="ECO:0000259" key="2">
    <source>
        <dbReference type="Pfam" id="PF13354"/>
    </source>
</evidence>
<dbReference type="SUPFAM" id="SSF56601">
    <property type="entry name" value="beta-lactamase/transpeptidase-like"/>
    <property type="match status" value="1"/>
</dbReference>
<feature type="domain" description="Beta-lactamase class A catalytic" evidence="2">
    <location>
        <begin position="20"/>
        <end position="248"/>
    </location>
</feature>
<dbReference type="PANTHER" id="PTHR35333:SF4">
    <property type="entry name" value="SLR0121 PROTEIN"/>
    <property type="match status" value="1"/>
</dbReference>
<dbReference type="InterPro" id="IPR045155">
    <property type="entry name" value="Beta-lactam_cat"/>
</dbReference>